<accession>A0A6A5WI02</accession>
<feature type="region of interest" description="Disordered" evidence="1">
    <location>
        <begin position="355"/>
        <end position="391"/>
    </location>
</feature>
<dbReference type="Gene3D" id="2.30.30.380">
    <property type="entry name" value="Zn-finger domain of Sec23/24"/>
    <property type="match status" value="1"/>
</dbReference>
<organism evidence="2 3">
    <name type="scientific">Amniculicola lignicola CBS 123094</name>
    <dbReference type="NCBI Taxonomy" id="1392246"/>
    <lineage>
        <taxon>Eukaryota</taxon>
        <taxon>Fungi</taxon>
        <taxon>Dikarya</taxon>
        <taxon>Ascomycota</taxon>
        <taxon>Pezizomycotina</taxon>
        <taxon>Dothideomycetes</taxon>
        <taxon>Pleosporomycetidae</taxon>
        <taxon>Pleosporales</taxon>
        <taxon>Amniculicolaceae</taxon>
        <taxon>Amniculicola</taxon>
    </lineage>
</organism>
<name>A0A6A5WI02_9PLEO</name>
<dbReference type="AlphaFoldDB" id="A0A6A5WI02"/>
<dbReference type="OrthoDB" id="271448at2759"/>
<keyword evidence="3" id="KW-1185">Reference proteome</keyword>
<dbReference type="EMBL" id="ML977601">
    <property type="protein sequence ID" value="KAF1998795.1"/>
    <property type="molecule type" value="Genomic_DNA"/>
</dbReference>
<evidence type="ECO:0000313" key="2">
    <source>
        <dbReference type="EMBL" id="KAF1998795.1"/>
    </source>
</evidence>
<proteinExistence type="predicted"/>
<reference evidence="2" key="1">
    <citation type="journal article" date="2020" name="Stud. Mycol.">
        <title>101 Dothideomycetes genomes: a test case for predicting lifestyles and emergence of pathogens.</title>
        <authorList>
            <person name="Haridas S."/>
            <person name="Albert R."/>
            <person name="Binder M."/>
            <person name="Bloem J."/>
            <person name="Labutti K."/>
            <person name="Salamov A."/>
            <person name="Andreopoulos B."/>
            <person name="Baker S."/>
            <person name="Barry K."/>
            <person name="Bills G."/>
            <person name="Bluhm B."/>
            <person name="Cannon C."/>
            <person name="Castanera R."/>
            <person name="Culley D."/>
            <person name="Daum C."/>
            <person name="Ezra D."/>
            <person name="Gonzalez J."/>
            <person name="Henrissat B."/>
            <person name="Kuo A."/>
            <person name="Liang C."/>
            <person name="Lipzen A."/>
            <person name="Lutzoni F."/>
            <person name="Magnuson J."/>
            <person name="Mondo S."/>
            <person name="Nolan M."/>
            <person name="Ohm R."/>
            <person name="Pangilinan J."/>
            <person name="Park H.-J."/>
            <person name="Ramirez L."/>
            <person name="Alfaro M."/>
            <person name="Sun H."/>
            <person name="Tritt A."/>
            <person name="Yoshinaga Y."/>
            <person name="Zwiers L.-H."/>
            <person name="Turgeon B."/>
            <person name="Goodwin S."/>
            <person name="Spatafora J."/>
            <person name="Crous P."/>
            <person name="Grigoriev I."/>
        </authorList>
    </citation>
    <scope>NUCLEOTIDE SEQUENCE</scope>
    <source>
        <strain evidence="2">CBS 123094</strain>
    </source>
</reference>
<protein>
    <recommendedName>
        <fullName evidence="4">RanBP2-type domain-containing protein</fullName>
    </recommendedName>
</protein>
<dbReference type="PRINTS" id="PR01217">
    <property type="entry name" value="PRICHEXTENSN"/>
</dbReference>
<feature type="compositionally biased region" description="Acidic residues" evidence="1">
    <location>
        <begin position="581"/>
        <end position="593"/>
    </location>
</feature>
<sequence length="619" mass="68739">MDIPRGHAKLPLTDHDFLDFIWNYFKAEYSPIRSFWSTATAEPHQSQRWITMGRELVPTTFRPANAQAQKDLESLDLFVRRRKLDAGFIRGLVVRYAKYEVHERLEKKLYESARLDLMVRKALKEKHVIDALWPSPAPKAISKPLLEQGVSVRSWYGDMFAKYFKGLYSVDDFLLRPEVDQYIKSTGTLMLVPFIDHLVFGDVEPIVPIVSKGAGFANSGQWKKKEVGTFGEPDKFEVRFDAEANVGETYKKSVVRQCQCLKCGSKRDVTVVISVDPYPGPVSRTVPSSSSRKMGDPKMPPRKHNSKAAQRYKPSTSPAEQKKQCPRCTFLNHADLAACEICAADLPPSAIVAKPPSPVLKKTPTTTSHSHSESLPPPTTHSNSHNKGLADLRPSALNRHSLSSTLFSIFPFSQEHQSEHHANLPATQPIQPPETTEPPTPQPPPQPKPKPRPTPKGKQQERPRTHTEEKPQKHNPEQPPNPNPTPNPPSTPPPNLLDADPTTPLTGAPEMTMMLLTPLPASTTSDPHPRFPTGLPQNLMDDFVPVSPSFRDAEDEDAGWGEMSREEARWSGERGRGGDGDGGDGDEDEESEGDGEKVGFIDLDAVALEEKGVWGGDEE</sequence>
<evidence type="ECO:0000313" key="3">
    <source>
        <dbReference type="Proteomes" id="UP000799779"/>
    </source>
</evidence>
<feature type="compositionally biased region" description="Basic and acidic residues" evidence="1">
    <location>
        <begin position="563"/>
        <end position="579"/>
    </location>
</feature>
<evidence type="ECO:0000256" key="1">
    <source>
        <dbReference type="SAM" id="MobiDB-lite"/>
    </source>
</evidence>
<feature type="compositionally biased region" description="Basic and acidic residues" evidence="1">
    <location>
        <begin position="458"/>
        <end position="476"/>
    </location>
</feature>
<gene>
    <name evidence="2" type="ORF">P154DRAFT_468928</name>
</gene>
<feature type="compositionally biased region" description="Pro residues" evidence="1">
    <location>
        <begin position="430"/>
        <end position="448"/>
    </location>
</feature>
<feature type="non-terminal residue" evidence="2">
    <location>
        <position position="619"/>
    </location>
</feature>
<feature type="region of interest" description="Disordered" evidence="1">
    <location>
        <begin position="281"/>
        <end position="324"/>
    </location>
</feature>
<evidence type="ECO:0008006" key="4">
    <source>
        <dbReference type="Google" id="ProtNLM"/>
    </source>
</evidence>
<dbReference type="Proteomes" id="UP000799779">
    <property type="component" value="Unassembled WGS sequence"/>
</dbReference>
<feature type="region of interest" description="Disordered" evidence="1">
    <location>
        <begin position="416"/>
        <end position="604"/>
    </location>
</feature>
<feature type="compositionally biased region" description="Pro residues" evidence="1">
    <location>
        <begin position="477"/>
        <end position="495"/>
    </location>
</feature>
<feature type="compositionally biased region" description="Low complexity" evidence="1">
    <location>
        <begin position="281"/>
        <end position="292"/>
    </location>
</feature>